<dbReference type="PROSITE" id="PS50850">
    <property type="entry name" value="MFS"/>
    <property type="match status" value="1"/>
</dbReference>
<feature type="transmembrane region" description="Helical" evidence="6">
    <location>
        <begin position="255"/>
        <end position="273"/>
    </location>
</feature>
<evidence type="ECO:0000256" key="2">
    <source>
        <dbReference type="ARBA" id="ARBA00022448"/>
    </source>
</evidence>
<feature type="transmembrane region" description="Helical" evidence="6">
    <location>
        <begin position="220"/>
        <end position="243"/>
    </location>
</feature>
<sequence>MNGRKVTPMYRSPKPTHGGLMTAALFLAALNLRPAISSVSPLLALIRDDLGMSSAAASLLTSIPVLCMGLLSPVSAKLAGRVGTERVIRWSLVLIGFGTILRLFVHSAGVLLLTALIAGLGIAAMGPLLSGFIKQHFPNSVPAMIAVYSAGLSLGAALASSLSLPLQTDSQSWQAALAVWSALGAAGAAVWWTLHRGSRSGPRKVGEVPSASLPWRNPKAWLLTLHFGLMAACFYSLLAWLPPVMQSLGYTSSEAAVMLTIFAIMQIPAGTILQRLLRRYPSRLLWLWVSSITQLAGLILLFSPLPWLAAAVIGLASGTLFALGLLLPMDAAATSHEAASWAAMTQSAGYLIGAAGPFLIGLIHDAAGPFSFAIYGLMGVTVALIVVQWFVAPFQAQKRASSKAAPPAKRVDLSE</sequence>
<dbReference type="SUPFAM" id="SSF103473">
    <property type="entry name" value="MFS general substrate transporter"/>
    <property type="match status" value="1"/>
</dbReference>
<feature type="transmembrane region" description="Helical" evidence="6">
    <location>
        <begin position="111"/>
        <end position="133"/>
    </location>
</feature>
<gene>
    <name evidence="8" type="ORF">ABID47_006151</name>
</gene>
<feature type="transmembrane region" description="Helical" evidence="6">
    <location>
        <begin position="372"/>
        <end position="392"/>
    </location>
</feature>
<dbReference type="PANTHER" id="PTHR23523:SF2">
    <property type="entry name" value="2-NITROIMIDAZOLE TRANSPORTER"/>
    <property type="match status" value="1"/>
</dbReference>
<dbReference type="InterPro" id="IPR020846">
    <property type="entry name" value="MFS_dom"/>
</dbReference>
<evidence type="ECO:0000313" key="9">
    <source>
        <dbReference type="Proteomes" id="UP001549098"/>
    </source>
</evidence>
<evidence type="ECO:0000256" key="6">
    <source>
        <dbReference type="SAM" id="Phobius"/>
    </source>
</evidence>
<feature type="transmembrane region" description="Helical" evidence="6">
    <location>
        <begin position="87"/>
        <end position="105"/>
    </location>
</feature>
<keyword evidence="3 6" id="KW-0812">Transmembrane</keyword>
<name>A0ABV2FCK7_9BACL</name>
<evidence type="ECO:0000256" key="4">
    <source>
        <dbReference type="ARBA" id="ARBA00022989"/>
    </source>
</evidence>
<feature type="transmembrane region" description="Helical" evidence="6">
    <location>
        <begin position="53"/>
        <end position="75"/>
    </location>
</feature>
<feature type="transmembrane region" description="Helical" evidence="6">
    <location>
        <begin position="145"/>
        <end position="166"/>
    </location>
</feature>
<dbReference type="RefSeq" id="WP_354502601.1">
    <property type="nucleotide sequence ID" value="NZ_JBEPLV010000008.1"/>
</dbReference>
<feature type="transmembrane region" description="Helical" evidence="6">
    <location>
        <begin position="308"/>
        <end position="327"/>
    </location>
</feature>
<evidence type="ECO:0000256" key="5">
    <source>
        <dbReference type="ARBA" id="ARBA00023136"/>
    </source>
</evidence>
<dbReference type="InterPro" id="IPR011701">
    <property type="entry name" value="MFS"/>
</dbReference>
<protein>
    <submittedName>
        <fullName evidence="8">CP family cyanate transporter-like MFS transporter</fullName>
    </submittedName>
</protein>
<evidence type="ECO:0000259" key="7">
    <source>
        <dbReference type="PROSITE" id="PS50850"/>
    </source>
</evidence>
<proteinExistence type="predicted"/>
<evidence type="ECO:0000256" key="3">
    <source>
        <dbReference type="ARBA" id="ARBA00022692"/>
    </source>
</evidence>
<feature type="transmembrane region" description="Helical" evidence="6">
    <location>
        <begin position="285"/>
        <end position="302"/>
    </location>
</feature>
<evidence type="ECO:0000313" key="8">
    <source>
        <dbReference type="EMBL" id="MET3549514.1"/>
    </source>
</evidence>
<reference evidence="8 9" key="1">
    <citation type="submission" date="2024-06" db="EMBL/GenBank/DDBJ databases">
        <title>Genomic Encyclopedia of Type Strains, Phase IV (KMG-IV): sequencing the most valuable type-strain genomes for metagenomic binning, comparative biology and taxonomic classification.</title>
        <authorList>
            <person name="Goeker M."/>
        </authorList>
    </citation>
    <scope>NUCLEOTIDE SEQUENCE [LARGE SCALE GENOMIC DNA]</scope>
    <source>
        <strain evidence="8 9">DSM 17253</strain>
    </source>
</reference>
<keyword evidence="4 6" id="KW-1133">Transmembrane helix</keyword>
<dbReference type="Gene3D" id="1.20.1250.20">
    <property type="entry name" value="MFS general substrate transporter like domains"/>
    <property type="match status" value="2"/>
</dbReference>
<dbReference type="Proteomes" id="UP001549098">
    <property type="component" value="Unassembled WGS sequence"/>
</dbReference>
<comment type="subcellular location">
    <subcellularLocation>
        <location evidence="1">Cell membrane</location>
        <topology evidence="1">Multi-pass membrane protein</topology>
    </subcellularLocation>
</comment>
<dbReference type="EMBL" id="JBEPLV010000008">
    <property type="protein sequence ID" value="MET3549514.1"/>
    <property type="molecule type" value="Genomic_DNA"/>
</dbReference>
<feature type="domain" description="Major facilitator superfamily (MFS) profile" evidence="7">
    <location>
        <begin position="21"/>
        <end position="396"/>
    </location>
</feature>
<dbReference type="PANTHER" id="PTHR23523">
    <property type="match status" value="1"/>
</dbReference>
<dbReference type="InterPro" id="IPR036259">
    <property type="entry name" value="MFS_trans_sf"/>
</dbReference>
<keyword evidence="2" id="KW-0813">Transport</keyword>
<feature type="transmembrane region" description="Helical" evidence="6">
    <location>
        <begin position="172"/>
        <end position="194"/>
    </location>
</feature>
<keyword evidence="9" id="KW-1185">Reference proteome</keyword>
<comment type="caution">
    <text evidence="8">The sequence shown here is derived from an EMBL/GenBank/DDBJ whole genome shotgun (WGS) entry which is preliminary data.</text>
</comment>
<feature type="transmembrane region" description="Helical" evidence="6">
    <location>
        <begin position="339"/>
        <end position="360"/>
    </location>
</feature>
<accession>A0ABV2FCK7</accession>
<organism evidence="8 9">
    <name type="scientific">Paenibacillus favisporus</name>
    <dbReference type="NCBI Taxonomy" id="221028"/>
    <lineage>
        <taxon>Bacteria</taxon>
        <taxon>Bacillati</taxon>
        <taxon>Bacillota</taxon>
        <taxon>Bacilli</taxon>
        <taxon>Bacillales</taxon>
        <taxon>Paenibacillaceae</taxon>
        <taxon>Paenibacillus</taxon>
    </lineage>
</organism>
<dbReference type="Pfam" id="PF07690">
    <property type="entry name" value="MFS_1"/>
    <property type="match status" value="1"/>
</dbReference>
<evidence type="ECO:0000256" key="1">
    <source>
        <dbReference type="ARBA" id="ARBA00004651"/>
    </source>
</evidence>
<keyword evidence="5 6" id="KW-0472">Membrane</keyword>
<dbReference type="InterPro" id="IPR052524">
    <property type="entry name" value="MFS_Cyanate_Porter"/>
</dbReference>